<evidence type="ECO:0000313" key="2">
    <source>
        <dbReference type="Proteomes" id="UP000501793"/>
    </source>
</evidence>
<proteinExistence type="predicted"/>
<keyword evidence="2" id="KW-1185">Reference proteome</keyword>
<accession>A0ACA8Z7Q5</accession>
<organism evidence="1 2">
    <name type="scientific">Kyrpidia spormannii</name>
    <dbReference type="NCBI Taxonomy" id="2055160"/>
    <lineage>
        <taxon>Bacteria</taxon>
        <taxon>Bacillati</taxon>
        <taxon>Bacillota</taxon>
        <taxon>Bacilli</taxon>
        <taxon>Bacillales</taxon>
        <taxon>Alicyclobacillaceae</taxon>
        <taxon>Kyrpidia</taxon>
    </lineage>
</organism>
<dbReference type="Proteomes" id="UP000501793">
    <property type="component" value="Chromosome"/>
</dbReference>
<sequence>MDALVAWLRQVVLVLLAAAFLDWMLPTNTMQRYVKVVMGLVVVGTLLTPLMQVFHMTEAWKAAVASLGEPANAGSSAWGLTDRVMAWEAQQAQGAWTEEIRRRVAERAVQASGHAVASVQVEAGPAAPGPVPKPPVLHRIVVVLGPPLPSAPSGGPSGSGSGATGSGSLVTPVRPVEIGPDQRSAPSADAALRRSVAQAVAADLGIDPSLVDVQNDTSGMGGGGVNWNFATGSKWLWILGILGVVLIALGALNRGSSGAPVNPPSVPATDQAGRGSAEMKAYEQAYEQQLTSLLSRLPGVQDVRVMVNVDSTEEVVYARNDQNQNQTINETDKQGGTRVTTSQSSNDQVVLAGQNQPLIVKRLRPQVRGVLVVAKGAQDARVQAEIVQAVAAVLGVPPHHVAVVPGQ</sequence>
<reference evidence="1" key="1">
    <citation type="submission" date="2020-04" db="EMBL/GenBank/DDBJ databases">
        <authorList>
            <person name="Hogendoorn C."/>
        </authorList>
    </citation>
    <scope>NUCLEOTIDE SEQUENCE</scope>
    <source>
        <strain evidence="1">FAVT5</strain>
    </source>
</reference>
<evidence type="ECO:0000313" key="1">
    <source>
        <dbReference type="EMBL" id="CAB3391116.1"/>
    </source>
</evidence>
<gene>
    <name evidence="1" type="ORF">FAVT5_1209</name>
</gene>
<protein>
    <submittedName>
        <fullName evidence="1">Uncharacterized protein</fullName>
    </submittedName>
</protein>
<dbReference type="EMBL" id="LR792684">
    <property type="protein sequence ID" value="CAB3391116.1"/>
    <property type="molecule type" value="Genomic_DNA"/>
</dbReference>
<name>A0ACA8Z7Q5_9BACL</name>